<keyword evidence="4" id="KW-0812">Transmembrane</keyword>
<feature type="compositionally biased region" description="Basic and acidic residues" evidence="10">
    <location>
        <begin position="143"/>
        <end position="165"/>
    </location>
</feature>
<dbReference type="GO" id="GO:0047238">
    <property type="term" value="F:glucuronosyl-N-acetylgalactosaminyl-proteoglycan 4-beta-N-acetylgalactosaminyltransferase activity"/>
    <property type="evidence" value="ECO:0007669"/>
    <property type="project" value="TreeGrafter"/>
</dbReference>
<dbReference type="Pfam" id="PF05679">
    <property type="entry name" value="CHGN"/>
    <property type="match status" value="1"/>
</dbReference>
<dbReference type="GO" id="GO:0032580">
    <property type="term" value="C:Golgi cisterna membrane"/>
    <property type="evidence" value="ECO:0007669"/>
    <property type="project" value="UniProtKB-SubCell"/>
</dbReference>
<evidence type="ECO:0000256" key="8">
    <source>
        <dbReference type="ARBA" id="ARBA00023136"/>
    </source>
</evidence>
<gene>
    <name evidence="11" type="ORF">OCTVUL_1B021331</name>
</gene>
<dbReference type="Gene3D" id="3.90.550.10">
    <property type="entry name" value="Spore Coat Polysaccharide Biosynthesis Protein SpsA, Chain A"/>
    <property type="match status" value="1"/>
</dbReference>
<evidence type="ECO:0000256" key="1">
    <source>
        <dbReference type="ARBA" id="ARBA00004447"/>
    </source>
</evidence>
<feature type="compositionally biased region" description="Acidic residues" evidence="10">
    <location>
        <begin position="133"/>
        <end position="142"/>
    </location>
</feature>
<keyword evidence="8" id="KW-0472">Membrane</keyword>
<evidence type="ECO:0000313" key="12">
    <source>
        <dbReference type="Proteomes" id="UP001162480"/>
    </source>
</evidence>
<dbReference type="PANTHER" id="PTHR12369:SF45">
    <property type="entry name" value="HEXOSYLTRANSFERASE"/>
    <property type="match status" value="1"/>
</dbReference>
<evidence type="ECO:0000256" key="3">
    <source>
        <dbReference type="ARBA" id="ARBA00022679"/>
    </source>
</evidence>
<feature type="region of interest" description="Disordered" evidence="10">
    <location>
        <begin position="123"/>
        <end position="170"/>
    </location>
</feature>
<reference evidence="11" key="1">
    <citation type="submission" date="2023-08" db="EMBL/GenBank/DDBJ databases">
        <authorList>
            <person name="Alioto T."/>
            <person name="Alioto T."/>
            <person name="Gomez Garrido J."/>
        </authorList>
    </citation>
    <scope>NUCLEOTIDE SEQUENCE</scope>
</reference>
<dbReference type="InterPro" id="IPR008428">
    <property type="entry name" value="Chond_GalNAc"/>
</dbReference>
<keyword evidence="5 9" id="KW-0735">Signal-anchor</keyword>
<keyword evidence="12" id="KW-1185">Reference proteome</keyword>
<dbReference type="EMBL" id="OX597842">
    <property type="protein sequence ID" value="CAI9744092.1"/>
    <property type="molecule type" value="Genomic_DNA"/>
</dbReference>
<dbReference type="EC" id="2.4.1.-" evidence="9"/>
<evidence type="ECO:0000256" key="7">
    <source>
        <dbReference type="ARBA" id="ARBA00023034"/>
    </source>
</evidence>
<evidence type="ECO:0000256" key="4">
    <source>
        <dbReference type="ARBA" id="ARBA00022692"/>
    </source>
</evidence>
<dbReference type="AlphaFoldDB" id="A0AA36C216"/>
<dbReference type="InterPro" id="IPR051227">
    <property type="entry name" value="CS_glycosyltransferase"/>
</dbReference>
<keyword evidence="6" id="KW-1133">Transmembrane helix</keyword>
<keyword evidence="7 9" id="KW-0333">Golgi apparatus</keyword>
<evidence type="ECO:0000256" key="6">
    <source>
        <dbReference type="ARBA" id="ARBA00022989"/>
    </source>
</evidence>
<comment type="subcellular location">
    <subcellularLocation>
        <location evidence="1 9">Golgi apparatus</location>
        <location evidence="1 9">Golgi stack membrane</location>
        <topology evidence="1 9">Single-pass type II membrane protein</topology>
    </subcellularLocation>
</comment>
<protein>
    <recommendedName>
        <fullName evidence="9">Hexosyltransferase</fullName>
        <ecNumber evidence="9">2.4.1.-</ecNumber>
    </recommendedName>
</protein>
<accession>A0AA36C216</accession>
<proteinExistence type="inferred from homology"/>
<dbReference type="Proteomes" id="UP001162480">
    <property type="component" value="Chromosome 29"/>
</dbReference>
<comment type="similarity">
    <text evidence="2 9">Belongs to the chondroitin N-acetylgalactosaminyltransferase family.</text>
</comment>
<dbReference type="PANTHER" id="PTHR12369">
    <property type="entry name" value="CHONDROITIN SYNTHASE"/>
    <property type="match status" value="1"/>
</dbReference>
<organism evidence="11 12">
    <name type="scientific">Octopus vulgaris</name>
    <name type="common">Common octopus</name>
    <dbReference type="NCBI Taxonomy" id="6645"/>
    <lineage>
        <taxon>Eukaryota</taxon>
        <taxon>Metazoa</taxon>
        <taxon>Spiralia</taxon>
        <taxon>Lophotrochozoa</taxon>
        <taxon>Mollusca</taxon>
        <taxon>Cephalopoda</taxon>
        <taxon>Coleoidea</taxon>
        <taxon>Octopodiformes</taxon>
        <taxon>Octopoda</taxon>
        <taxon>Incirrata</taxon>
        <taxon>Octopodidae</taxon>
        <taxon>Octopus</taxon>
    </lineage>
</organism>
<name>A0AA36C216_OCTVU</name>
<dbReference type="InterPro" id="IPR029044">
    <property type="entry name" value="Nucleotide-diphossugar_trans"/>
</dbReference>
<evidence type="ECO:0000256" key="2">
    <source>
        <dbReference type="ARBA" id="ARBA00009239"/>
    </source>
</evidence>
<evidence type="ECO:0000256" key="9">
    <source>
        <dbReference type="RuleBase" id="RU364016"/>
    </source>
</evidence>
<evidence type="ECO:0000256" key="10">
    <source>
        <dbReference type="SAM" id="MobiDB-lite"/>
    </source>
</evidence>
<dbReference type="SUPFAM" id="SSF53448">
    <property type="entry name" value="Nucleotide-diphospho-sugar transferases"/>
    <property type="match status" value="1"/>
</dbReference>
<evidence type="ECO:0000313" key="11">
    <source>
        <dbReference type="EMBL" id="CAI9744092.1"/>
    </source>
</evidence>
<evidence type="ECO:0000256" key="5">
    <source>
        <dbReference type="ARBA" id="ARBA00022968"/>
    </source>
</evidence>
<sequence>MKTMPRILLVLFTLSVVTLMLIARCGLNIDHYFRQQAEEAAAAAAAAGGADVLPANRARRAGVNNKSSANTLSAAVEHEKLMVLTKRYNRETTKLRKQIRFLEAALKTAFLKTKNLTLQISAAESNNKNNNNNDDDDDDDDNGEIKNKNEQGANSKDETEGKKNIPTESKVQTLDVNNSFNYTRFFLEQIRAAEILHGVPLKSEYELIPFNRFSATRIFLVEPGLGKRVVEKPIGFKKKDLSEVIQFSVDQLNENRKGMGQYGAENFAEGIYRIDPTSGSHYELYFHDIDRPGMKNYYSKLSVIRPFGPIQLITKNWVNTNKEWINLILPLSGRTETFRLFLDRFVRTCVLQDKRVFLTVVYFGKEGLSTVKDMLSGMAHSYKFKYIKLISLKEKFSRGQGLQVGALNWRNGNVLMFFCDVDIVFGVDFLERCRLNATPDKRVYYPIVFSLYNPNVVYSLHDMLIPPEKDQLVISRDTGFWRDFGYGMTCQYKSDFLTIRGFDEQITGWGGEDVLLYQKYVRSKYLVIRATDPGIFHLYHGKTCDPSLTPKQYRSCIQSKALNEASHAQLGLLAFKDEIDIHQGYKRLSSR</sequence>
<keyword evidence="3 9" id="KW-0808">Transferase</keyword>